<comment type="caution">
    <text evidence="2">The sequence shown here is derived from an EMBL/GenBank/DDBJ whole genome shotgun (WGS) entry which is preliminary data.</text>
</comment>
<sequence length="140" mass="16242">MPLDQETPDTAPSEERRETRALSEEKRAQAIELFKHGIGYTKASRILNISVNTVRDWSRGFKKGTFKAKISENQYRYPQSVRENVIRMRLSGFSWSEIYKRSGISSSTARKWVDDYCCSKGRRKQLLVVPEVKPKEPSVR</sequence>
<dbReference type="AlphaFoldDB" id="A0AAI9WNI2"/>
<dbReference type="InterPro" id="IPR036388">
    <property type="entry name" value="WH-like_DNA-bd_sf"/>
</dbReference>
<feature type="region of interest" description="Disordered" evidence="1">
    <location>
        <begin position="1"/>
        <end position="24"/>
    </location>
</feature>
<gene>
    <name evidence="2" type="ORF">GBM96_04395</name>
</gene>
<dbReference type="SUPFAM" id="SSF46689">
    <property type="entry name" value="Homeodomain-like"/>
    <property type="match status" value="2"/>
</dbReference>
<dbReference type="Proteomes" id="UP000469462">
    <property type="component" value="Unassembled WGS sequence"/>
</dbReference>
<dbReference type="EMBL" id="WEHW01000009">
    <property type="protein sequence ID" value="KAB7651895.1"/>
    <property type="molecule type" value="Genomic_DNA"/>
</dbReference>
<name>A0AAI9WNI2_9BURK</name>
<evidence type="ECO:0000313" key="3">
    <source>
        <dbReference type="Proteomes" id="UP000469462"/>
    </source>
</evidence>
<keyword evidence="3" id="KW-1185">Reference proteome</keyword>
<accession>A0AAI9WNI2</accession>
<dbReference type="InterPro" id="IPR009057">
    <property type="entry name" value="Homeodomain-like_sf"/>
</dbReference>
<dbReference type="Gene3D" id="1.10.10.10">
    <property type="entry name" value="Winged helix-like DNA-binding domain superfamily/Winged helix DNA-binding domain"/>
    <property type="match status" value="1"/>
</dbReference>
<organism evidence="2 3">
    <name type="scientific">Sutterella seckii</name>
    <dbReference type="NCBI Taxonomy" id="1944635"/>
    <lineage>
        <taxon>Bacteria</taxon>
        <taxon>Pseudomonadati</taxon>
        <taxon>Pseudomonadota</taxon>
        <taxon>Betaproteobacteria</taxon>
        <taxon>Burkholderiales</taxon>
        <taxon>Sutterellaceae</taxon>
        <taxon>Sutterella</taxon>
    </lineage>
</organism>
<evidence type="ECO:0000256" key="1">
    <source>
        <dbReference type="SAM" id="MobiDB-lite"/>
    </source>
</evidence>
<protein>
    <submittedName>
        <fullName evidence="2">Helix-turn-helix domain-containing protein</fullName>
    </submittedName>
</protein>
<dbReference type="Pfam" id="PF13384">
    <property type="entry name" value="HTH_23"/>
    <property type="match status" value="2"/>
</dbReference>
<dbReference type="RefSeq" id="WP_139687666.1">
    <property type="nucleotide sequence ID" value="NZ_WEHW01000009.1"/>
</dbReference>
<proteinExistence type="predicted"/>
<evidence type="ECO:0000313" key="2">
    <source>
        <dbReference type="EMBL" id="KAB7651895.1"/>
    </source>
</evidence>
<feature type="compositionally biased region" description="Basic and acidic residues" evidence="1">
    <location>
        <begin position="13"/>
        <end position="24"/>
    </location>
</feature>
<reference evidence="2 3" key="1">
    <citation type="submission" date="2019-10" db="EMBL/GenBank/DDBJ databases">
        <title>Genome diversity of Sutterella seckii.</title>
        <authorList>
            <person name="Chaplin A.V."/>
            <person name="Sokolova S.R."/>
            <person name="Mosin K.A."/>
            <person name="Ivanova E.L."/>
            <person name="Kochetkova T.O."/>
            <person name="Goltsov A.Y."/>
            <person name="Trofimov D.Y."/>
            <person name="Efimov B.A."/>
        </authorList>
    </citation>
    <scope>NUCLEOTIDE SEQUENCE [LARGE SCALE GENOMIC DNA]</scope>
    <source>
        <strain evidence="2 3">ASD3426</strain>
    </source>
</reference>